<dbReference type="EMBL" id="JANPWB010000002">
    <property type="protein sequence ID" value="KAJ1208312.1"/>
    <property type="molecule type" value="Genomic_DNA"/>
</dbReference>
<evidence type="ECO:0000256" key="1">
    <source>
        <dbReference type="SAM" id="MobiDB-lite"/>
    </source>
</evidence>
<gene>
    <name evidence="2" type="ORF">NDU88_003698</name>
</gene>
<dbReference type="Proteomes" id="UP001066276">
    <property type="component" value="Chromosome 1_2"/>
</dbReference>
<feature type="region of interest" description="Disordered" evidence="1">
    <location>
        <begin position="1"/>
        <end position="39"/>
    </location>
</feature>
<proteinExistence type="predicted"/>
<name>A0AAV7W345_PLEWA</name>
<reference evidence="2" key="1">
    <citation type="journal article" date="2022" name="bioRxiv">
        <title>Sequencing and chromosome-scale assembly of the giantPleurodeles waltlgenome.</title>
        <authorList>
            <person name="Brown T."/>
            <person name="Elewa A."/>
            <person name="Iarovenko S."/>
            <person name="Subramanian E."/>
            <person name="Araus A.J."/>
            <person name="Petzold A."/>
            <person name="Susuki M."/>
            <person name="Suzuki K.-i.T."/>
            <person name="Hayashi T."/>
            <person name="Toyoda A."/>
            <person name="Oliveira C."/>
            <person name="Osipova E."/>
            <person name="Leigh N.D."/>
            <person name="Simon A."/>
            <person name="Yun M.H."/>
        </authorList>
    </citation>
    <scope>NUCLEOTIDE SEQUENCE</scope>
    <source>
        <strain evidence="2">20211129_DDA</strain>
        <tissue evidence="2">Liver</tissue>
    </source>
</reference>
<evidence type="ECO:0000313" key="3">
    <source>
        <dbReference type="Proteomes" id="UP001066276"/>
    </source>
</evidence>
<organism evidence="2 3">
    <name type="scientific">Pleurodeles waltl</name>
    <name type="common">Iberian ribbed newt</name>
    <dbReference type="NCBI Taxonomy" id="8319"/>
    <lineage>
        <taxon>Eukaryota</taxon>
        <taxon>Metazoa</taxon>
        <taxon>Chordata</taxon>
        <taxon>Craniata</taxon>
        <taxon>Vertebrata</taxon>
        <taxon>Euteleostomi</taxon>
        <taxon>Amphibia</taxon>
        <taxon>Batrachia</taxon>
        <taxon>Caudata</taxon>
        <taxon>Salamandroidea</taxon>
        <taxon>Salamandridae</taxon>
        <taxon>Pleurodelinae</taxon>
        <taxon>Pleurodeles</taxon>
    </lineage>
</organism>
<protein>
    <submittedName>
        <fullName evidence="2">Uncharacterized protein</fullName>
    </submittedName>
</protein>
<keyword evidence="3" id="KW-1185">Reference proteome</keyword>
<sequence>MGPTTPSRPCRPHAARTPSAALRPPSWGQVAGKPPRPTSVPRLVCALLGSAPRASLLLVTGGGKGALVAGK</sequence>
<dbReference type="AlphaFoldDB" id="A0AAV7W345"/>
<accession>A0AAV7W345</accession>
<evidence type="ECO:0000313" key="2">
    <source>
        <dbReference type="EMBL" id="KAJ1208312.1"/>
    </source>
</evidence>
<comment type="caution">
    <text evidence="2">The sequence shown here is derived from an EMBL/GenBank/DDBJ whole genome shotgun (WGS) entry which is preliminary data.</text>
</comment>